<dbReference type="SUPFAM" id="SSF52540">
    <property type="entry name" value="P-loop containing nucleoside triphosphate hydrolases"/>
    <property type="match status" value="1"/>
</dbReference>
<keyword evidence="2" id="KW-1185">Reference proteome</keyword>
<accession>A0A5P1ERB4</accession>
<dbReference type="Proteomes" id="UP000243459">
    <property type="component" value="Chromosome 5"/>
</dbReference>
<name>A0A5P1ERB4_ASPOF</name>
<evidence type="ECO:0000313" key="1">
    <source>
        <dbReference type="EMBL" id="ONK68552.1"/>
    </source>
</evidence>
<evidence type="ECO:0000313" key="2">
    <source>
        <dbReference type="Proteomes" id="UP000243459"/>
    </source>
</evidence>
<reference evidence="2" key="1">
    <citation type="journal article" date="2017" name="Nat. Commun.">
        <title>The asparagus genome sheds light on the origin and evolution of a young Y chromosome.</title>
        <authorList>
            <person name="Harkess A."/>
            <person name="Zhou J."/>
            <person name="Xu C."/>
            <person name="Bowers J.E."/>
            <person name="Van der Hulst R."/>
            <person name="Ayyampalayam S."/>
            <person name="Mercati F."/>
            <person name="Riccardi P."/>
            <person name="McKain M.R."/>
            <person name="Kakrana A."/>
            <person name="Tang H."/>
            <person name="Ray J."/>
            <person name="Groenendijk J."/>
            <person name="Arikit S."/>
            <person name="Mathioni S.M."/>
            <person name="Nakano M."/>
            <person name="Shan H."/>
            <person name="Telgmann-Rauber A."/>
            <person name="Kanno A."/>
            <person name="Yue Z."/>
            <person name="Chen H."/>
            <person name="Li W."/>
            <person name="Chen Y."/>
            <person name="Xu X."/>
            <person name="Zhang Y."/>
            <person name="Luo S."/>
            <person name="Chen H."/>
            <person name="Gao J."/>
            <person name="Mao Z."/>
            <person name="Pires J.C."/>
            <person name="Luo M."/>
            <person name="Kudrna D."/>
            <person name="Wing R.A."/>
            <person name="Meyers B.C."/>
            <person name="Yi K."/>
            <person name="Kong H."/>
            <person name="Lavrijsen P."/>
            <person name="Sunseri F."/>
            <person name="Falavigna A."/>
            <person name="Ye Y."/>
            <person name="Leebens-Mack J.H."/>
            <person name="Chen G."/>
        </authorList>
    </citation>
    <scope>NUCLEOTIDE SEQUENCE [LARGE SCALE GENOMIC DNA]</scope>
    <source>
        <strain evidence="2">cv. DH0086</strain>
    </source>
</reference>
<dbReference type="Gramene" id="ONK68552">
    <property type="protein sequence ID" value="ONK68552"/>
    <property type="gene ID" value="A4U43_C05F13150"/>
</dbReference>
<dbReference type="AlphaFoldDB" id="A0A5P1ERB4"/>
<dbReference type="Gene3D" id="3.40.50.300">
    <property type="entry name" value="P-loop containing nucleotide triphosphate hydrolases"/>
    <property type="match status" value="1"/>
</dbReference>
<protein>
    <recommendedName>
        <fullName evidence="3">DEAD/DEAH box helicase domain-containing protein</fullName>
    </recommendedName>
</protein>
<proteinExistence type="predicted"/>
<organism evidence="1 2">
    <name type="scientific">Asparagus officinalis</name>
    <name type="common">Garden asparagus</name>
    <dbReference type="NCBI Taxonomy" id="4686"/>
    <lineage>
        <taxon>Eukaryota</taxon>
        <taxon>Viridiplantae</taxon>
        <taxon>Streptophyta</taxon>
        <taxon>Embryophyta</taxon>
        <taxon>Tracheophyta</taxon>
        <taxon>Spermatophyta</taxon>
        <taxon>Magnoliopsida</taxon>
        <taxon>Liliopsida</taxon>
        <taxon>Asparagales</taxon>
        <taxon>Asparagaceae</taxon>
        <taxon>Asparagoideae</taxon>
        <taxon>Asparagus</taxon>
    </lineage>
</organism>
<gene>
    <name evidence="1" type="ORF">A4U43_C05F13150</name>
</gene>
<dbReference type="InterPro" id="IPR027417">
    <property type="entry name" value="P-loop_NTPase"/>
</dbReference>
<sequence length="233" mass="25420">MPTKVLHSVFESNRNSWKEKQDEDVEEEVGNVSRKQHDLLESSSWGAELWRRCSSGCNVVDSSSGGGASIDHQIQGLKSCEPEFLVSTPDRLLELVQMKAIDVSSASLLVIDSLKSLVEFGFSDKQLLNEPVCRLSLDDSAVCKSAFVSQHLHVCSSEDEKMSKASQILSQAFVDQNHPQHLKVFLVAGSASNVQLFASKLKAEGYGSSTESLTDGLHDKSGEGYNHVSKGYG</sequence>
<dbReference type="EMBL" id="CM007385">
    <property type="protein sequence ID" value="ONK68552.1"/>
    <property type="molecule type" value="Genomic_DNA"/>
</dbReference>
<evidence type="ECO:0008006" key="3">
    <source>
        <dbReference type="Google" id="ProtNLM"/>
    </source>
</evidence>